<dbReference type="Proteomes" id="UP000324222">
    <property type="component" value="Unassembled WGS sequence"/>
</dbReference>
<feature type="region of interest" description="Disordered" evidence="1">
    <location>
        <begin position="88"/>
        <end position="110"/>
    </location>
</feature>
<sequence length="150" mass="16563">MIYFTIASSSPHLLPLQQGKPARHQKTHLSHAKCSTNANDVILIRSRTHSRRLNLMASYHTPVSHTPCHSGSGHHGGASAHIPYLSPAGHCNDSQHKNQNYKNANQSTEEHKFGRLHTNTDIIEVEKCPVTSRHCRGRGGALRVVVLVSE</sequence>
<evidence type="ECO:0000313" key="3">
    <source>
        <dbReference type="Proteomes" id="UP000324222"/>
    </source>
</evidence>
<name>A0A5B7FF22_PORTR</name>
<dbReference type="EMBL" id="VSRR010005675">
    <property type="protein sequence ID" value="MPC43074.1"/>
    <property type="molecule type" value="Genomic_DNA"/>
</dbReference>
<reference evidence="2 3" key="1">
    <citation type="submission" date="2019-05" db="EMBL/GenBank/DDBJ databases">
        <title>Another draft genome of Portunus trituberculatus and its Hox gene families provides insights of decapod evolution.</title>
        <authorList>
            <person name="Jeong J.-H."/>
            <person name="Song I."/>
            <person name="Kim S."/>
            <person name="Choi T."/>
            <person name="Kim D."/>
            <person name="Ryu S."/>
            <person name="Kim W."/>
        </authorList>
    </citation>
    <scope>NUCLEOTIDE SEQUENCE [LARGE SCALE GENOMIC DNA]</scope>
    <source>
        <tissue evidence="2">Muscle</tissue>
    </source>
</reference>
<evidence type="ECO:0000313" key="2">
    <source>
        <dbReference type="EMBL" id="MPC43074.1"/>
    </source>
</evidence>
<accession>A0A5B7FF22</accession>
<gene>
    <name evidence="2" type="ORF">E2C01_036711</name>
</gene>
<protein>
    <submittedName>
        <fullName evidence="2">Uncharacterized protein</fullName>
    </submittedName>
</protein>
<keyword evidence="3" id="KW-1185">Reference proteome</keyword>
<organism evidence="2 3">
    <name type="scientific">Portunus trituberculatus</name>
    <name type="common">Swimming crab</name>
    <name type="synonym">Neptunus trituberculatus</name>
    <dbReference type="NCBI Taxonomy" id="210409"/>
    <lineage>
        <taxon>Eukaryota</taxon>
        <taxon>Metazoa</taxon>
        <taxon>Ecdysozoa</taxon>
        <taxon>Arthropoda</taxon>
        <taxon>Crustacea</taxon>
        <taxon>Multicrustacea</taxon>
        <taxon>Malacostraca</taxon>
        <taxon>Eumalacostraca</taxon>
        <taxon>Eucarida</taxon>
        <taxon>Decapoda</taxon>
        <taxon>Pleocyemata</taxon>
        <taxon>Brachyura</taxon>
        <taxon>Eubrachyura</taxon>
        <taxon>Portunoidea</taxon>
        <taxon>Portunidae</taxon>
        <taxon>Portuninae</taxon>
        <taxon>Portunus</taxon>
    </lineage>
</organism>
<proteinExistence type="predicted"/>
<comment type="caution">
    <text evidence="2">The sequence shown here is derived from an EMBL/GenBank/DDBJ whole genome shotgun (WGS) entry which is preliminary data.</text>
</comment>
<evidence type="ECO:0000256" key="1">
    <source>
        <dbReference type="SAM" id="MobiDB-lite"/>
    </source>
</evidence>
<dbReference type="AlphaFoldDB" id="A0A5B7FF22"/>
<feature type="compositionally biased region" description="Polar residues" evidence="1">
    <location>
        <begin position="97"/>
        <end position="107"/>
    </location>
</feature>